<accession>A0A286GZ83</accession>
<evidence type="ECO:0000256" key="10">
    <source>
        <dbReference type="PROSITE-ProRule" id="PRU00560"/>
    </source>
</evidence>
<evidence type="ECO:0000259" key="11">
    <source>
        <dbReference type="PROSITE" id="PS51192"/>
    </source>
</evidence>
<evidence type="ECO:0000256" key="8">
    <source>
        <dbReference type="ARBA" id="ARBA00034617"/>
    </source>
</evidence>
<evidence type="ECO:0000256" key="5">
    <source>
        <dbReference type="ARBA" id="ARBA00022840"/>
    </source>
</evidence>
<dbReference type="GO" id="GO:0006310">
    <property type="term" value="P:DNA recombination"/>
    <property type="evidence" value="ECO:0007669"/>
    <property type="project" value="InterPro"/>
</dbReference>
<dbReference type="Proteomes" id="UP000219621">
    <property type="component" value="Unassembled WGS sequence"/>
</dbReference>
<keyword evidence="6" id="KW-0238">DNA-binding</keyword>
<dbReference type="SMART" id="SM00487">
    <property type="entry name" value="DEXDc"/>
    <property type="match status" value="1"/>
</dbReference>
<feature type="binding site" evidence="10">
    <location>
        <begin position="1125"/>
        <end position="1132"/>
    </location>
    <ligand>
        <name>ATP</name>
        <dbReference type="ChEBI" id="CHEBI:30616"/>
    </ligand>
</feature>
<evidence type="ECO:0000313" key="15">
    <source>
        <dbReference type="Proteomes" id="UP000219621"/>
    </source>
</evidence>
<dbReference type="InterPro" id="IPR036397">
    <property type="entry name" value="RNaseH_sf"/>
</dbReference>
<dbReference type="NCBIfam" id="TIGR00614">
    <property type="entry name" value="recQ_fam"/>
    <property type="match status" value="1"/>
</dbReference>
<feature type="domain" description="UvrD-like helicase ATP-binding" evidence="13">
    <location>
        <begin position="1104"/>
        <end position="1324"/>
    </location>
</feature>
<name>A0A286GZ83_9PROT</name>
<dbReference type="GO" id="GO:0003677">
    <property type="term" value="F:DNA binding"/>
    <property type="evidence" value="ECO:0007669"/>
    <property type="project" value="UniProtKB-KW"/>
</dbReference>
<feature type="domain" description="Helicase C-terminal" evidence="12">
    <location>
        <begin position="519"/>
        <end position="668"/>
    </location>
</feature>
<comment type="catalytic activity">
    <reaction evidence="8">
        <text>Couples ATP hydrolysis with the unwinding of duplex DNA by translocating in the 3'-5' direction.</text>
        <dbReference type="EC" id="5.6.2.4"/>
    </reaction>
</comment>
<dbReference type="SUPFAM" id="SSF52540">
    <property type="entry name" value="P-loop containing nucleoside triphosphate hydrolases"/>
    <property type="match status" value="2"/>
</dbReference>
<keyword evidence="5 10" id="KW-0067">ATP-binding</keyword>
<dbReference type="Pfam" id="PF00271">
    <property type="entry name" value="Helicase_C"/>
    <property type="match status" value="1"/>
</dbReference>
<dbReference type="OrthoDB" id="9815222at2"/>
<evidence type="ECO:0000256" key="6">
    <source>
        <dbReference type="ARBA" id="ARBA00023125"/>
    </source>
</evidence>
<dbReference type="GO" id="GO:0005737">
    <property type="term" value="C:cytoplasm"/>
    <property type="evidence" value="ECO:0007669"/>
    <property type="project" value="TreeGrafter"/>
</dbReference>
<dbReference type="CDD" id="cd17932">
    <property type="entry name" value="DEXQc_UvrD"/>
    <property type="match status" value="1"/>
</dbReference>
<keyword evidence="15" id="KW-1185">Reference proteome</keyword>
<dbReference type="PANTHER" id="PTHR13710">
    <property type="entry name" value="DNA HELICASE RECQ FAMILY MEMBER"/>
    <property type="match status" value="1"/>
</dbReference>
<dbReference type="GO" id="GO:0006281">
    <property type="term" value="P:DNA repair"/>
    <property type="evidence" value="ECO:0007669"/>
    <property type="project" value="TreeGrafter"/>
</dbReference>
<dbReference type="Gene3D" id="3.30.420.10">
    <property type="entry name" value="Ribonuclease H-like superfamily/Ribonuclease H"/>
    <property type="match status" value="1"/>
</dbReference>
<evidence type="ECO:0000256" key="3">
    <source>
        <dbReference type="ARBA" id="ARBA00022801"/>
    </source>
</evidence>
<reference evidence="14 15" key="1">
    <citation type="submission" date="2017-09" db="EMBL/GenBank/DDBJ databases">
        <authorList>
            <person name="Ehlers B."/>
            <person name="Leendertz F.H."/>
        </authorList>
    </citation>
    <scope>NUCLEOTIDE SEQUENCE [LARGE SCALE GENOMIC DNA]</scope>
    <source>
        <strain evidence="14 15">USBA 140</strain>
    </source>
</reference>
<dbReference type="RefSeq" id="WP_101614051.1">
    <property type="nucleotide sequence ID" value="NZ_OCNJ01000014.1"/>
</dbReference>
<evidence type="ECO:0000313" key="14">
    <source>
        <dbReference type="EMBL" id="SOE00845.1"/>
    </source>
</evidence>
<dbReference type="Pfam" id="PF00580">
    <property type="entry name" value="UvrD-helicase"/>
    <property type="match status" value="2"/>
</dbReference>
<dbReference type="GO" id="GO:0030894">
    <property type="term" value="C:replisome"/>
    <property type="evidence" value="ECO:0007669"/>
    <property type="project" value="TreeGrafter"/>
</dbReference>
<evidence type="ECO:0000256" key="9">
    <source>
        <dbReference type="ARBA" id="ARBA00034808"/>
    </source>
</evidence>
<dbReference type="GO" id="GO:0043590">
    <property type="term" value="C:bacterial nucleoid"/>
    <property type="evidence" value="ECO:0007669"/>
    <property type="project" value="TreeGrafter"/>
</dbReference>
<dbReference type="PROSITE" id="PS51194">
    <property type="entry name" value="HELICASE_CTER"/>
    <property type="match status" value="1"/>
</dbReference>
<dbReference type="SMART" id="SM00490">
    <property type="entry name" value="HELICc"/>
    <property type="match status" value="1"/>
</dbReference>
<dbReference type="GO" id="GO:0043138">
    <property type="term" value="F:3'-5' DNA helicase activity"/>
    <property type="evidence" value="ECO:0007669"/>
    <property type="project" value="UniProtKB-EC"/>
</dbReference>
<feature type="domain" description="Helicase ATP-binding" evidence="11">
    <location>
        <begin position="313"/>
        <end position="487"/>
    </location>
</feature>
<protein>
    <recommendedName>
        <fullName evidence="9">DNA 3'-5' helicase</fullName>
        <ecNumber evidence="9">5.6.2.4</ecNumber>
    </recommendedName>
</protein>
<dbReference type="EMBL" id="OCNJ01000014">
    <property type="protein sequence ID" value="SOE00845.1"/>
    <property type="molecule type" value="Genomic_DNA"/>
</dbReference>
<evidence type="ECO:0000256" key="7">
    <source>
        <dbReference type="ARBA" id="ARBA00023235"/>
    </source>
</evidence>
<organism evidence="14 15">
    <name type="scientific">Caenispirillum bisanense</name>
    <dbReference type="NCBI Taxonomy" id="414052"/>
    <lineage>
        <taxon>Bacteria</taxon>
        <taxon>Pseudomonadati</taxon>
        <taxon>Pseudomonadota</taxon>
        <taxon>Alphaproteobacteria</taxon>
        <taxon>Rhodospirillales</taxon>
        <taxon>Novispirillaceae</taxon>
        <taxon>Caenispirillum</taxon>
    </lineage>
</organism>
<dbReference type="InterPro" id="IPR027417">
    <property type="entry name" value="P-loop_NTPase"/>
</dbReference>
<dbReference type="PROSITE" id="PS51192">
    <property type="entry name" value="HELICASE_ATP_BIND_1"/>
    <property type="match status" value="1"/>
</dbReference>
<dbReference type="GO" id="GO:0016787">
    <property type="term" value="F:hydrolase activity"/>
    <property type="evidence" value="ECO:0007669"/>
    <property type="project" value="UniProtKB-UniRule"/>
</dbReference>
<comment type="similarity">
    <text evidence="1">Belongs to the helicase family. RecQ subfamily.</text>
</comment>
<dbReference type="Gene3D" id="3.40.50.300">
    <property type="entry name" value="P-loop containing nucleotide triphosphate hydrolases"/>
    <property type="match status" value="5"/>
</dbReference>
<dbReference type="Pfam" id="PF00270">
    <property type="entry name" value="DEAD"/>
    <property type="match status" value="1"/>
</dbReference>
<dbReference type="InterPro" id="IPR014016">
    <property type="entry name" value="UvrD-like_ATP-bd"/>
</dbReference>
<dbReference type="Pfam" id="PF13361">
    <property type="entry name" value="UvrD_C"/>
    <property type="match status" value="1"/>
</dbReference>
<evidence type="ECO:0000256" key="1">
    <source>
        <dbReference type="ARBA" id="ARBA00005446"/>
    </source>
</evidence>
<gene>
    <name evidence="14" type="ORF">SAMN05421508_11465</name>
</gene>
<dbReference type="InterPro" id="IPR001650">
    <property type="entry name" value="Helicase_C-like"/>
</dbReference>
<dbReference type="InterPro" id="IPR014017">
    <property type="entry name" value="DNA_helicase_UvrD-like_C"/>
</dbReference>
<evidence type="ECO:0000259" key="13">
    <source>
        <dbReference type="PROSITE" id="PS51198"/>
    </source>
</evidence>
<dbReference type="PANTHER" id="PTHR13710:SF105">
    <property type="entry name" value="ATP-DEPENDENT DNA HELICASE Q1"/>
    <property type="match status" value="1"/>
</dbReference>
<evidence type="ECO:0000256" key="2">
    <source>
        <dbReference type="ARBA" id="ARBA00022741"/>
    </source>
</evidence>
<dbReference type="GO" id="GO:0005524">
    <property type="term" value="F:ATP binding"/>
    <property type="evidence" value="ECO:0007669"/>
    <property type="project" value="UniProtKB-UniRule"/>
</dbReference>
<keyword evidence="7" id="KW-0413">Isomerase</keyword>
<keyword evidence="2 10" id="KW-0547">Nucleotide-binding</keyword>
<keyword evidence="3 10" id="KW-0378">Hydrolase</keyword>
<sequence>MSHQDALALSADPTAGAALQGVMLLDIEAERQSGRVHCVGVVLDGRPWRWDGGQGLAAGLARHYGTAAAVAGHNVIAHDLPLLAATLGQAPPAALPVLDTLILSPLSHPQNPYHRLIKDYKLVREAVNDPVADARLAGRALMLEVQAFAAMAPERTGFYAWCLRHARFAGGVSGAGMADLLERTGARPPATAGEAADVFGRLVDGRICRSVGPAVVQALVTDPDRLLGLAYLTAWIGVTEHGDSVIPPWVVRSIPAVRDMVRALRDTPCDDAACTYCRSHHDAVPLLRRTFGFDAYRAEPAAPDGGSLQQRIVEAGLRDRPLLAILPTGGGKSLCFQVPALARYARRGVLTVVVSPLQALMRDQVENLERKTGATCAAALSGMLTPPERAETLQRVRLGSVGLLYISPEQLRNRSTVRAILSREIGAWVFDEAHCLSKWGHDFRPDYLYAVRFIKEQAPAPVTCVTATAKREVVDEIRTILHDTLGQDLAVLPGGVRRSNLAWSVHDVTGQDKLPLLRDLLATHLDPEDEAACAVVYGRTRGRVEELATALQASGLAADFFHAGRSARDKARLLDDFTAGAVRVICATNAFGMGIDKDSVRLVVHADIPGSLENYLQEAGRAGRDGQPAHCALLYDDRDVEAQFRLTAYSEVGHKEITRLLRALRHLARRLNSRRVVTTPGELGDDDDAADRAASGPAQIDTKVKTGIAWLERSELLRREENDTRVFAGRPLVGSVQEADRRLAGLALPPALHRCWAAVYRTLVSAAGMPGDEEETLSTDALCTLGPVKALGLAPENLSHAVMSILHGMEDAGLVEAGTALSALVKPIGLRADFDAVVRLERAMLDLFREAEPEAEGRPIHVGLRHLAQRLRDAGHPCEPDLLRRLLKGLDHGHHQFDGRHVQVRVHALGVGHWRVNPYGTWSEVLATVHRRQAVCGAVIDQLIALTRGEGGRAAQAVVRFTIPKLAAPLKQDLTLTAAAGDLAQEVETALMVLHGWRLITLQQGLAVFRQAMTLDLIADPRRRFTNADYAPLAQHYQGRVFQVHVMAEYARLGLGDVQRAEAFAADYFALDARGFEARYLQGREADFRRPLTPEDYARIVTSLKNRAQEDIVTAPAEANLLVLAGPGSGKSRVIVHRAAWLMKGLRVLPRSLLVLCYNRAAAVDLRRRLRALVGDEAALVDVFTYHGLAMRLLGASFARDGGNGAEVLEERLRTVIPDVTALLEGRASLPGLDPAEVRDRLLARYRTILIDEYQDIDGDQYALVSAIAGRTEEDQDARIALMAVGDDDQAIYGFRKASVEYIRRFEADYGARRHYLTENYRSTRAVVTAANALVALNTDRMKTDRHIEVDRARRREPLGGRWEALDPLGQGRVQGLLVADARTQAAAALGEIRRLRALDPATPWGAFAVLSPTHRELTRLRALCDAEGVPVAPLSEAAERVFALPRLREVDRLLNALNGGPDVALSDLARLRCGGRWGPVVDALLADLAAAAPASGLLPVSLAREVAWDCLGQMRRDRPAGDGIVLATLHGAKGLEFPHVLLLDGDRAGVGAGAAVEEDRRLVYVGMTRAEQTLTLLARDDAAHPRFREVAPHLLVRRPAVATPGPAVDREVALIGLDDLFLDWAGRRPADALAHAALRGLQPGAPLALVWSEGSRGLLRTAAGVTVAVLSAKGNALWRPRAGRLDRITVHAVTVRTAADCGEDWRDPLCCAGWEVPVAEVWWHGTAG</sequence>
<keyword evidence="4 10" id="KW-0347">Helicase</keyword>
<dbReference type="InterPro" id="IPR004589">
    <property type="entry name" value="DNA_helicase_ATP-dep_RecQ"/>
</dbReference>
<evidence type="ECO:0000259" key="12">
    <source>
        <dbReference type="PROSITE" id="PS51194"/>
    </source>
</evidence>
<dbReference type="PROSITE" id="PS51198">
    <property type="entry name" value="UVRD_HELICASE_ATP_BIND"/>
    <property type="match status" value="1"/>
</dbReference>
<proteinExistence type="inferred from homology"/>
<dbReference type="GO" id="GO:0009378">
    <property type="term" value="F:four-way junction helicase activity"/>
    <property type="evidence" value="ECO:0007669"/>
    <property type="project" value="TreeGrafter"/>
</dbReference>
<evidence type="ECO:0000256" key="4">
    <source>
        <dbReference type="ARBA" id="ARBA00022806"/>
    </source>
</evidence>
<dbReference type="EC" id="5.6.2.4" evidence="9"/>
<dbReference type="InterPro" id="IPR011545">
    <property type="entry name" value="DEAD/DEAH_box_helicase_dom"/>
</dbReference>
<dbReference type="InterPro" id="IPR014001">
    <property type="entry name" value="Helicase_ATP-bd"/>
</dbReference>